<keyword evidence="4" id="KW-0788">Thiol protease</keyword>
<protein>
    <submittedName>
        <fullName evidence="6">NlpC/P60 family protein</fullName>
    </submittedName>
</protein>
<dbReference type="PANTHER" id="PTHR47053:SF3">
    <property type="entry name" value="GAMMA-D-GLUTAMYL-L-LYSINE DIPEPTIDYL-PEPTIDASE"/>
    <property type="match status" value="1"/>
</dbReference>
<evidence type="ECO:0000313" key="6">
    <source>
        <dbReference type="EMBL" id="MFD1018143.1"/>
    </source>
</evidence>
<accession>A0ABW3L0M6</accession>
<dbReference type="InterPro" id="IPR051202">
    <property type="entry name" value="Peptidase_C40"/>
</dbReference>
<comment type="caution">
    <text evidence="6">The sequence shown here is derived from an EMBL/GenBank/DDBJ whole genome shotgun (WGS) entry which is preliminary data.</text>
</comment>
<evidence type="ECO:0000256" key="1">
    <source>
        <dbReference type="ARBA" id="ARBA00007074"/>
    </source>
</evidence>
<dbReference type="InterPro" id="IPR038765">
    <property type="entry name" value="Papain-like_cys_pep_sf"/>
</dbReference>
<evidence type="ECO:0000313" key="7">
    <source>
        <dbReference type="Proteomes" id="UP001596990"/>
    </source>
</evidence>
<evidence type="ECO:0000256" key="2">
    <source>
        <dbReference type="ARBA" id="ARBA00022670"/>
    </source>
</evidence>
<dbReference type="RefSeq" id="WP_386056417.1">
    <property type="nucleotide sequence ID" value="NZ_JBHTKL010000001.1"/>
</dbReference>
<dbReference type="Gene3D" id="3.90.1720.10">
    <property type="entry name" value="endopeptidase domain like (from Nostoc punctiforme)"/>
    <property type="match status" value="1"/>
</dbReference>
<dbReference type="PANTHER" id="PTHR47053">
    <property type="entry name" value="MUREIN DD-ENDOPEPTIDASE MEPH-RELATED"/>
    <property type="match status" value="1"/>
</dbReference>
<evidence type="ECO:0000259" key="5">
    <source>
        <dbReference type="PROSITE" id="PS51935"/>
    </source>
</evidence>
<evidence type="ECO:0000256" key="3">
    <source>
        <dbReference type="ARBA" id="ARBA00022801"/>
    </source>
</evidence>
<gene>
    <name evidence="6" type="ORF">ACFQ2J_02925</name>
</gene>
<dbReference type="InterPro" id="IPR057812">
    <property type="entry name" value="SH3_YKFC_2nd"/>
</dbReference>
<dbReference type="Pfam" id="PF23795">
    <property type="entry name" value="SH3_YKFC_2nd"/>
    <property type="match status" value="1"/>
</dbReference>
<keyword evidence="3" id="KW-0378">Hydrolase</keyword>
<sequence>MESNERANKGMYIVNVPVATVWTSPASPREIDQPGLSNPAAIKEWYEQLGYELRLELCDSNLVQSQLLYGEEVVVTDTQGEWAHVIIPSQPSKKDERGYPGWVPKVQLQPIDKEFWSSGKSAVVSSKKAWLRDEKGEKMLELSYLTELPVQGTEDTSVKVLTPHGVAFLSEEDVYVYPLSKGKVQEDGMTIIQIGEAFLELPYFWGGMSAYGYDCSGFSYNMHKAAGYTIPRDADDQANSGENVPLDKLEPGDLLFFAYEEGKGKIHHVGIYYGNGRMIHSPSTGKQIEIIKLAGTFYEKELCVARRYWIETEGPA</sequence>
<dbReference type="InterPro" id="IPR000064">
    <property type="entry name" value="NLP_P60_dom"/>
</dbReference>
<reference evidence="7" key="1">
    <citation type="journal article" date="2019" name="Int. J. Syst. Evol. Microbiol.">
        <title>The Global Catalogue of Microorganisms (GCM) 10K type strain sequencing project: providing services to taxonomists for standard genome sequencing and annotation.</title>
        <authorList>
            <consortium name="The Broad Institute Genomics Platform"/>
            <consortium name="The Broad Institute Genome Sequencing Center for Infectious Disease"/>
            <person name="Wu L."/>
            <person name="Ma J."/>
        </authorList>
    </citation>
    <scope>NUCLEOTIDE SEQUENCE [LARGE SCALE GENOMIC DNA]</scope>
    <source>
        <strain evidence="7">CCUG 56607</strain>
    </source>
</reference>
<name>A0ABW3L0M6_9BACI</name>
<dbReference type="Gene3D" id="2.30.30.40">
    <property type="entry name" value="SH3 Domains"/>
    <property type="match status" value="2"/>
</dbReference>
<organism evidence="6 7">
    <name type="scientific">Thalassobacillus hwangdonensis</name>
    <dbReference type="NCBI Taxonomy" id="546108"/>
    <lineage>
        <taxon>Bacteria</taxon>
        <taxon>Bacillati</taxon>
        <taxon>Bacillota</taxon>
        <taxon>Bacilli</taxon>
        <taxon>Bacillales</taxon>
        <taxon>Bacillaceae</taxon>
        <taxon>Thalassobacillus</taxon>
    </lineage>
</organism>
<dbReference type="Pfam" id="PF00877">
    <property type="entry name" value="NLPC_P60"/>
    <property type="match status" value="1"/>
</dbReference>
<feature type="domain" description="NlpC/P60" evidence="5">
    <location>
        <begin position="185"/>
        <end position="309"/>
    </location>
</feature>
<dbReference type="EMBL" id="JBHTKL010000001">
    <property type="protein sequence ID" value="MFD1018143.1"/>
    <property type="molecule type" value="Genomic_DNA"/>
</dbReference>
<keyword evidence="2" id="KW-0645">Protease</keyword>
<proteinExistence type="inferred from homology"/>
<evidence type="ECO:0000256" key="4">
    <source>
        <dbReference type="ARBA" id="ARBA00022807"/>
    </source>
</evidence>
<comment type="similarity">
    <text evidence="1">Belongs to the peptidase C40 family.</text>
</comment>
<dbReference type="Proteomes" id="UP001596990">
    <property type="component" value="Unassembled WGS sequence"/>
</dbReference>
<keyword evidence="7" id="KW-1185">Reference proteome</keyword>
<dbReference type="SUPFAM" id="SSF54001">
    <property type="entry name" value="Cysteine proteinases"/>
    <property type="match status" value="1"/>
</dbReference>
<dbReference type="PROSITE" id="PS51935">
    <property type="entry name" value="NLPC_P60"/>
    <property type="match status" value="1"/>
</dbReference>